<keyword evidence="2" id="KW-1185">Reference proteome</keyword>
<evidence type="ECO:0008006" key="3">
    <source>
        <dbReference type="Google" id="ProtNLM"/>
    </source>
</evidence>
<protein>
    <recommendedName>
        <fullName evidence="3">Transmembrane protein</fullName>
    </recommendedName>
</protein>
<gene>
    <name evidence="1" type="ORF">OC680_00375</name>
</gene>
<dbReference type="RefSeq" id="WP_304515141.1">
    <property type="nucleotide sequence ID" value="NZ_JAOSID010000001.1"/>
</dbReference>
<organism evidence="1 2">
    <name type="scientific">Candidatus Phytoplasma melaleucae</name>
    <dbReference type="NCBI Taxonomy" id="2982630"/>
    <lineage>
        <taxon>Bacteria</taxon>
        <taxon>Bacillati</taxon>
        <taxon>Mycoplasmatota</taxon>
        <taxon>Mollicutes</taxon>
        <taxon>Acholeplasmatales</taxon>
        <taxon>Acholeplasmataceae</taxon>
        <taxon>Candidatus Phytoplasma</taxon>
    </lineage>
</organism>
<comment type="caution">
    <text evidence="1">The sequence shown here is derived from an EMBL/GenBank/DDBJ whole genome shotgun (WGS) entry which is preliminary data.</text>
</comment>
<dbReference type="EMBL" id="JAOSID010000001">
    <property type="protein sequence ID" value="MDO8167939.1"/>
    <property type="molecule type" value="Genomic_DNA"/>
</dbReference>
<reference evidence="1 2" key="1">
    <citation type="journal article" date="2023" name="Int. J. Syst. Evol. Microbiol.">
        <title>The observation of taxonomic boundaries for the 16SrII and 16SrXXV phytoplasmas using genome-based delimitation.</title>
        <authorList>
            <person name="Rodrigues Jardim B."/>
            <person name="Tran-Nguyen L.T.T."/>
            <person name="Gambley C."/>
            <person name="Al-Sadi A.M."/>
            <person name="Al-Subhi A.M."/>
            <person name="Foissac X."/>
            <person name="Salar P."/>
            <person name="Cai H."/>
            <person name="Yang J.Y."/>
            <person name="Davis R."/>
            <person name="Jones L."/>
            <person name="Rodoni B."/>
            <person name="Constable F.E."/>
        </authorList>
    </citation>
    <scope>NUCLEOTIDE SEQUENCE [LARGE SCALE GENOMIC DNA]</scope>
    <source>
        <strain evidence="1">BAWM-155c</strain>
    </source>
</reference>
<sequence>MSGFKLKNIINIINFLFVSFFCHNLCLQLKANLAINIPESFFDNSLCFQTKKQENIPLAQFLLKIEPFNVLEKEGEQKLEEKYGFNLSLYEDTQLCKNEDLYLHMKAKVTLSNQNDITRYFNINYYEGENLDNCILAEQGDIVNTKIIKNNYKKLSLNRIFTSSNDYDVTFSYSAKEFQKIPFIDGKCQVILGISQNASKDIGITEKDLKILTDFLTLEMDFDVTDNYNFLFTKQTQTNDVIQNIYKKSQSIKFSDFVGKPKIKIVINTIPNRKEEILPNIFNCNNANIRHFFIPSHLIKNGTIFKKEGESTINDILQQHRLIDSWEPFSFKNYRIYKEKIIVLIGQNYSCIINLNSVDELLSLNDDRLDKIGKLTELFREEATKLNLFLDKDTKYEKNGYGKIFIFWVKTQYQNDNEQTYSDLHIKQFFPLGKILPRGAMEKGSPGSIFLNDIAFSKFISNMHMQWDNELDMASSSRKINQPNNEDVQIKSDNTPLSHYLVDPKFISFNKEKRYQLESKLVKNLIPDKFSQKEEVALQNDNIMSDNFKNEKYRLITKKRSNN</sequence>
<name>A0ABT9DCV8_9MOLU</name>
<proteinExistence type="predicted"/>
<dbReference type="Proteomes" id="UP001172036">
    <property type="component" value="Unassembled WGS sequence"/>
</dbReference>
<evidence type="ECO:0000313" key="2">
    <source>
        <dbReference type="Proteomes" id="UP001172036"/>
    </source>
</evidence>
<accession>A0ABT9DCV8</accession>
<evidence type="ECO:0000313" key="1">
    <source>
        <dbReference type="EMBL" id="MDO8167939.1"/>
    </source>
</evidence>